<comment type="caution">
    <text evidence="2">The sequence shown here is derived from an EMBL/GenBank/DDBJ whole genome shotgun (WGS) entry which is preliminary data.</text>
</comment>
<evidence type="ECO:0000313" key="2">
    <source>
        <dbReference type="EMBL" id="KAK3267321.1"/>
    </source>
</evidence>
<proteinExistence type="predicted"/>
<sequence>MGRQGLSPRPQSPPDQGEIIPAPQSPLGLGRASPPRNRGIKIRVARSCLEEHEGLVERGLWWVGPEVERPSLGSELGEASVEVYIHRKSFVEMTCSATQQTLAGESNHEDVLQWAVRWVRQRAPCGPSASPDADLPQARAGQKAVNTAAPVKSRLRRMAKQVGVAASSDMVGGTFEEDGGVKFGEKRWCVHLLQGVTVRAVLCEKPGAIASLAPLPATRLDDFEHILGQFYKPFEEQFYFWQCWEITRRLLQSGLVLGVQLVFGEHFAAVWALIIATVAIVLHQRYLPYESDMLDELQLSILMNIFFMQVCIVYKMTTHAEVEDTKIASQVDVVDALFIGTQLCLAAYGISRVIPAIKGIMKTIWHTSSTMGQRLSTRLRSSRILLHSRRRFASANEESSTPVSMPKKDSFRLQEMRVPKEAELLSASEEQATGHFPVKNEDQAPNMHGQAKKYGDKDSSGYLIPANNNEDEWGKILCG</sequence>
<evidence type="ECO:0000313" key="3">
    <source>
        <dbReference type="Proteomes" id="UP001190700"/>
    </source>
</evidence>
<feature type="region of interest" description="Disordered" evidence="1">
    <location>
        <begin position="431"/>
        <end position="466"/>
    </location>
</feature>
<dbReference type="Proteomes" id="UP001190700">
    <property type="component" value="Unassembled WGS sequence"/>
</dbReference>
<reference evidence="2 3" key="1">
    <citation type="journal article" date="2015" name="Genome Biol. Evol.">
        <title>Comparative Genomics of a Bacterivorous Green Alga Reveals Evolutionary Causalities and Consequences of Phago-Mixotrophic Mode of Nutrition.</title>
        <authorList>
            <person name="Burns J.A."/>
            <person name="Paasch A."/>
            <person name="Narechania A."/>
            <person name="Kim E."/>
        </authorList>
    </citation>
    <scope>NUCLEOTIDE SEQUENCE [LARGE SCALE GENOMIC DNA]</scope>
    <source>
        <strain evidence="2 3">PLY_AMNH</strain>
    </source>
</reference>
<feature type="region of interest" description="Disordered" evidence="1">
    <location>
        <begin position="1"/>
        <end position="36"/>
    </location>
</feature>
<dbReference type="EMBL" id="LGRX02012480">
    <property type="protein sequence ID" value="KAK3267321.1"/>
    <property type="molecule type" value="Genomic_DNA"/>
</dbReference>
<protein>
    <submittedName>
        <fullName evidence="2">Uncharacterized protein</fullName>
    </submittedName>
</protein>
<organism evidence="2 3">
    <name type="scientific">Cymbomonas tetramitiformis</name>
    <dbReference type="NCBI Taxonomy" id="36881"/>
    <lineage>
        <taxon>Eukaryota</taxon>
        <taxon>Viridiplantae</taxon>
        <taxon>Chlorophyta</taxon>
        <taxon>Pyramimonadophyceae</taxon>
        <taxon>Pyramimonadales</taxon>
        <taxon>Pyramimonadaceae</taxon>
        <taxon>Cymbomonas</taxon>
    </lineage>
</organism>
<name>A0AAE0FXU6_9CHLO</name>
<accession>A0AAE0FXU6</accession>
<evidence type="ECO:0000256" key="1">
    <source>
        <dbReference type="SAM" id="MobiDB-lite"/>
    </source>
</evidence>
<keyword evidence="3" id="KW-1185">Reference proteome</keyword>
<gene>
    <name evidence="2" type="ORF">CYMTET_24112</name>
</gene>
<dbReference type="AlphaFoldDB" id="A0AAE0FXU6"/>